<keyword evidence="5" id="KW-0934">Plastid</keyword>
<dbReference type="GO" id="GO:0003735">
    <property type="term" value="F:structural constituent of ribosome"/>
    <property type="evidence" value="ECO:0007669"/>
    <property type="project" value="InterPro"/>
</dbReference>
<dbReference type="InterPro" id="IPR001971">
    <property type="entry name" value="Ribosomal_uS11"/>
</dbReference>
<evidence type="ECO:0000256" key="2">
    <source>
        <dbReference type="ARBA" id="ARBA00022980"/>
    </source>
</evidence>
<comment type="subcellular location">
    <subcellularLocation>
        <location evidence="4">Plastid</location>
        <location evidence="4">Chloroplast</location>
    </subcellularLocation>
</comment>
<keyword evidence="4" id="KW-0699">rRNA-binding</keyword>
<dbReference type="PANTHER" id="PTHR11759">
    <property type="entry name" value="40S RIBOSOMAL PROTEIN S14/30S RIBOSOMAL PROTEIN S11"/>
    <property type="match status" value="1"/>
</dbReference>
<dbReference type="SUPFAM" id="SSF53137">
    <property type="entry name" value="Translational machinery components"/>
    <property type="match status" value="1"/>
</dbReference>
<accession>A0A386AYZ2</accession>
<dbReference type="PIRSF" id="PIRSF002131">
    <property type="entry name" value="Ribosomal_S11"/>
    <property type="match status" value="1"/>
</dbReference>
<dbReference type="GO" id="GO:1990904">
    <property type="term" value="C:ribonucleoprotein complex"/>
    <property type="evidence" value="ECO:0007669"/>
    <property type="project" value="UniProtKB-KW"/>
</dbReference>
<proteinExistence type="inferred from homology"/>
<dbReference type="NCBIfam" id="NF003698">
    <property type="entry name" value="PRK05309.1"/>
    <property type="match status" value="1"/>
</dbReference>
<name>A0A386AYZ2_9CHLO</name>
<keyword evidence="5" id="KW-0150">Chloroplast</keyword>
<dbReference type="Pfam" id="PF00411">
    <property type="entry name" value="Ribosomal_S11"/>
    <property type="match status" value="1"/>
</dbReference>
<keyword evidence="2 4" id="KW-0689">Ribosomal protein</keyword>
<reference evidence="5" key="1">
    <citation type="submission" date="2018-07" db="EMBL/GenBank/DDBJ databases">
        <authorList>
            <person name="Quirk P.G."/>
            <person name="Krulwich T.A."/>
        </authorList>
    </citation>
    <scope>NUCLEOTIDE SEQUENCE</scope>
</reference>
<dbReference type="GO" id="GO:0009507">
    <property type="term" value="C:chloroplast"/>
    <property type="evidence" value="ECO:0007669"/>
    <property type="project" value="UniProtKB-SubCell"/>
</dbReference>
<evidence type="ECO:0000256" key="1">
    <source>
        <dbReference type="ARBA" id="ARBA00006194"/>
    </source>
</evidence>
<dbReference type="HAMAP" id="MF_01310">
    <property type="entry name" value="Ribosomal_uS11"/>
    <property type="match status" value="1"/>
</dbReference>
<evidence type="ECO:0000256" key="4">
    <source>
        <dbReference type="HAMAP-Rule" id="MF_01310"/>
    </source>
</evidence>
<sequence length="130" mass="14552">MRNTNNVKKELLKKFMVFIVHIKATFNNTIITLTDLQGQVLTWVSAGSCGFKGARKGTSFAGKQVVEVFLKKSNDYFSSCNQIKIYVSGIGPGRENALRGFDGSKFTLTLIREVTKIPHNGCRPPKKRRL</sequence>
<dbReference type="GO" id="GO:0006412">
    <property type="term" value="P:translation"/>
    <property type="evidence" value="ECO:0007669"/>
    <property type="project" value="UniProtKB-UniRule"/>
</dbReference>
<dbReference type="InterPro" id="IPR036967">
    <property type="entry name" value="Ribosomal_uS11_sf"/>
</dbReference>
<keyword evidence="4" id="KW-0694">RNA-binding</keyword>
<dbReference type="AlphaFoldDB" id="A0A386AYZ2"/>
<organism evidence="5">
    <name type="scientific">Halimeda minima</name>
    <dbReference type="NCBI Taxonomy" id="170427"/>
    <lineage>
        <taxon>Eukaryota</taxon>
        <taxon>Viridiplantae</taxon>
        <taxon>Chlorophyta</taxon>
        <taxon>core chlorophytes</taxon>
        <taxon>Ulvophyceae</taxon>
        <taxon>TCBD clade</taxon>
        <taxon>Bryopsidales</taxon>
        <taxon>Halimedineae</taxon>
        <taxon>Halimedaceae</taxon>
        <taxon>Halimedeae</taxon>
        <taxon>Halimeda</taxon>
    </lineage>
</organism>
<keyword evidence="3 4" id="KW-0687">Ribonucleoprotein</keyword>
<evidence type="ECO:0000313" key="5">
    <source>
        <dbReference type="EMBL" id="AYC64664.1"/>
    </source>
</evidence>
<comment type="similarity">
    <text evidence="1 4">Belongs to the universal ribosomal protein uS11 family.</text>
</comment>
<protein>
    <recommendedName>
        <fullName evidence="4">Small ribosomal subunit protein uS11c</fullName>
    </recommendedName>
</protein>
<dbReference type="GO" id="GO:0005840">
    <property type="term" value="C:ribosome"/>
    <property type="evidence" value="ECO:0007669"/>
    <property type="project" value="UniProtKB-KW"/>
</dbReference>
<dbReference type="GO" id="GO:0019843">
    <property type="term" value="F:rRNA binding"/>
    <property type="evidence" value="ECO:0007669"/>
    <property type="project" value="UniProtKB-UniRule"/>
</dbReference>
<gene>
    <name evidence="4 5" type="primary">rps11</name>
</gene>
<dbReference type="Gene3D" id="3.30.420.80">
    <property type="entry name" value="Ribosomal protein S11"/>
    <property type="match status" value="1"/>
</dbReference>
<geneLocation type="chloroplast" evidence="5"/>
<evidence type="ECO:0000256" key="3">
    <source>
        <dbReference type="ARBA" id="ARBA00023274"/>
    </source>
</evidence>
<comment type="subunit">
    <text evidence="4">Part of the 30S ribosomal subunit.</text>
</comment>
<reference evidence="5" key="2">
    <citation type="journal article" date="2019" name="Mol. Phylogenet. Evol.">
        <title>Reassessment of the classification of bryopsidales (chlorophyta) based on chloroplast phylogenomic analyses.</title>
        <authorList>
            <person name="Cremen M.C."/>
            <person name="Leliaert F."/>
            <person name="West J."/>
            <person name="Lam D.W."/>
            <person name="Shimada S."/>
            <person name="Lopez-Bautista J.M."/>
            <person name="Verbruggen H."/>
        </authorList>
    </citation>
    <scope>NUCLEOTIDE SEQUENCE</scope>
</reference>
<dbReference type="EMBL" id="MH591101">
    <property type="protein sequence ID" value="AYC64664.1"/>
    <property type="molecule type" value="Genomic_DNA"/>
</dbReference>